<comment type="caution">
    <text evidence="1">The sequence shown here is derived from an EMBL/GenBank/DDBJ whole genome shotgun (WGS) entry which is preliminary data.</text>
</comment>
<gene>
    <name evidence="1" type="ORF">KI387_009388</name>
</gene>
<protein>
    <submittedName>
        <fullName evidence="1">Uncharacterized protein</fullName>
    </submittedName>
</protein>
<feature type="non-terminal residue" evidence="1">
    <location>
        <position position="1"/>
    </location>
</feature>
<proteinExistence type="predicted"/>
<name>A0AA38CY66_TAXCH</name>
<feature type="non-terminal residue" evidence="1">
    <location>
        <position position="99"/>
    </location>
</feature>
<organism evidence="1 2">
    <name type="scientific">Taxus chinensis</name>
    <name type="common">Chinese yew</name>
    <name type="synonym">Taxus wallichiana var. chinensis</name>
    <dbReference type="NCBI Taxonomy" id="29808"/>
    <lineage>
        <taxon>Eukaryota</taxon>
        <taxon>Viridiplantae</taxon>
        <taxon>Streptophyta</taxon>
        <taxon>Embryophyta</taxon>
        <taxon>Tracheophyta</taxon>
        <taxon>Spermatophyta</taxon>
        <taxon>Pinopsida</taxon>
        <taxon>Pinidae</taxon>
        <taxon>Conifers II</taxon>
        <taxon>Cupressales</taxon>
        <taxon>Taxaceae</taxon>
        <taxon>Taxus</taxon>
    </lineage>
</organism>
<reference evidence="1 2" key="1">
    <citation type="journal article" date="2021" name="Nat. Plants">
        <title>The Taxus genome provides insights into paclitaxel biosynthesis.</title>
        <authorList>
            <person name="Xiong X."/>
            <person name="Gou J."/>
            <person name="Liao Q."/>
            <person name="Li Y."/>
            <person name="Zhou Q."/>
            <person name="Bi G."/>
            <person name="Li C."/>
            <person name="Du R."/>
            <person name="Wang X."/>
            <person name="Sun T."/>
            <person name="Guo L."/>
            <person name="Liang H."/>
            <person name="Lu P."/>
            <person name="Wu Y."/>
            <person name="Zhang Z."/>
            <person name="Ro D.K."/>
            <person name="Shang Y."/>
            <person name="Huang S."/>
            <person name="Yan J."/>
        </authorList>
    </citation>
    <scope>NUCLEOTIDE SEQUENCE [LARGE SCALE GENOMIC DNA]</scope>
    <source>
        <strain evidence="1">Ta-2019</strain>
    </source>
</reference>
<evidence type="ECO:0000313" key="2">
    <source>
        <dbReference type="Proteomes" id="UP000824469"/>
    </source>
</evidence>
<accession>A0AA38CY66</accession>
<dbReference type="EMBL" id="JAHRHJ020000008">
    <property type="protein sequence ID" value="KAH9304984.1"/>
    <property type="molecule type" value="Genomic_DNA"/>
</dbReference>
<dbReference type="Proteomes" id="UP000824469">
    <property type="component" value="Unassembled WGS sequence"/>
</dbReference>
<keyword evidence="2" id="KW-1185">Reference proteome</keyword>
<sequence length="99" mass="10946">EVGGEFQMDWSHALIPVNEKMKKSLPKKQVEYIVKNTDDPKAQILYLDIGHGNYMIMSQEETSLPKGVLFDPNGVWTLEFDRSCSSTSSGAGVVLISLG</sequence>
<dbReference type="AlphaFoldDB" id="A0AA38CY66"/>
<evidence type="ECO:0000313" key="1">
    <source>
        <dbReference type="EMBL" id="KAH9304984.1"/>
    </source>
</evidence>